<accession>A0A165WMH1</accession>
<name>A0A165WMH1_9AGAM</name>
<evidence type="ECO:0000313" key="2">
    <source>
        <dbReference type="Proteomes" id="UP000076798"/>
    </source>
</evidence>
<evidence type="ECO:0000313" key="1">
    <source>
        <dbReference type="EMBL" id="KZT31334.1"/>
    </source>
</evidence>
<keyword evidence="2" id="KW-1185">Reference proteome</keyword>
<proteinExistence type="predicted"/>
<gene>
    <name evidence="1" type="ORF">SISSUDRAFT_1056551</name>
</gene>
<reference evidence="1 2" key="1">
    <citation type="journal article" date="2016" name="Mol. Biol. Evol.">
        <title>Comparative Genomics of Early-Diverging Mushroom-Forming Fungi Provides Insights into the Origins of Lignocellulose Decay Capabilities.</title>
        <authorList>
            <person name="Nagy L.G."/>
            <person name="Riley R."/>
            <person name="Tritt A."/>
            <person name="Adam C."/>
            <person name="Daum C."/>
            <person name="Floudas D."/>
            <person name="Sun H."/>
            <person name="Yadav J.S."/>
            <person name="Pangilinan J."/>
            <person name="Larsson K.H."/>
            <person name="Matsuura K."/>
            <person name="Barry K."/>
            <person name="Labutti K."/>
            <person name="Kuo R."/>
            <person name="Ohm R.A."/>
            <person name="Bhattacharya S.S."/>
            <person name="Shirouzu T."/>
            <person name="Yoshinaga Y."/>
            <person name="Martin F.M."/>
            <person name="Grigoriev I.V."/>
            <person name="Hibbett D.S."/>
        </authorList>
    </citation>
    <scope>NUCLEOTIDE SEQUENCE [LARGE SCALE GENOMIC DNA]</scope>
    <source>
        <strain evidence="1 2">HHB10207 ss-3</strain>
    </source>
</reference>
<protein>
    <submittedName>
        <fullName evidence="1">Uncharacterized protein</fullName>
    </submittedName>
</protein>
<dbReference type="EMBL" id="KV428643">
    <property type="protein sequence ID" value="KZT31334.1"/>
    <property type="molecule type" value="Genomic_DNA"/>
</dbReference>
<dbReference type="Proteomes" id="UP000076798">
    <property type="component" value="Unassembled WGS sequence"/>
</dbReference>
<dbReference type="AlphaFoldDB" id="A0A165WMH1"/>
<organism evidence="1 2">
    <name type="scientific">Sistotremastrum suecicum HHB10207 ss-3</name>
    <dbReference type="NCBI Taxonomy" id="1314776"/>
    <lineage>
        <taxon>Eukaryota</taxon>
        <taxon>Fungi</taxon>
        <taxon>Dikarya</taxon>
        <taxon>Basidiomycota</taxon>
        <taxon>Agaricomycotina</taxon>
        <taxon>Agaricomycetes</taxon>
        <taxon>Sistotremastrales</taxon>
        <taxon>Sistotremastraceae</taxon>
        <taxon>Sistotremastrum</taxon>
    </lineage>
</organism>
<feature type="non-terminal residue" evidence="1">
    <location>
        <position position="1"/>
    </location>
</feature>
<sequence>VMLLWLLSRTTKAPSSSWPIPFFSTTAVPSCSLPPSLWNALIGVRVRIRLPECELWPPQIAYNPALARNTLSLHPPPSPPTCLWQGSLSFGQNPRRLQIQCAGPMATRRAVLPCVALPACVVCRRRRA</sequence>